<dbReference type="Gene3D" id="3.40.50.300">
    <property type="entry name" value="P-loop containing nucleotide triphosphate hydrolases"/>
    <property type="match status" value="2"/>
</dbReference>
<comment type="similarity">
    <text evidence="5">Belongs to the TRAFAC class TrmE-Era-EngA-EngB-Septin-like GTPase superfamily. AIG1/Toc34/Toc159-like paraseptin GTPase family. IAN subfamily.</text>
</comment>
<feature type="domain" description="AIG1-type G" evidence="18">
    <location>
        <begin position="147"/>
        <end position="346"/>
    </location>
</feature>
<dbReference type="InterPro" id="IPR006703">
    <property type="entry name" value="G_AIG1"/>
</dbReference>
<accession>A0AAD7RV86</accession>
<keyword evidence="7" id="KW-0677">Repeat</keyword>
<feature type="domain" description="AIG1-type G" evidence="18">
    <location>
        <begin position="1"/>
        <end position="125"/>
    </location>
</feature>
<dbReference type="GO" id="GO:0005525">
    <property type="term" value="F:GTP binding"/>
    <property type="evidence" value="ECO:0007669"/>
    <property type="project" value="UniProtKB-KW"/>
</dbReference>
<dbReference type="FunFam" id="3.40.50.300:FF:000536">
    <property type="entry name" value="GTPase IMAP family member 8"/>
    <property type="match status" value="1"/>
</dbReference>
<dbReference type="PANTHER" id="PTHR10903">
    <property type="entry name" value="GTPASE, IMAP FAMILY MEMBER-RELATED"/>
    <property type="match status" value="1"/>
</dbReference>
<dbReference type="GO" id="GO:0005829">
    <property type="term" value="C:cytosol"/>
    <property type="evidence" value="ECO:0007669"/>
    <property type="project" value="UniProtKB-SubCell"/>
</dbReference>
<evidence type="ECO:0000256" key="5">
    <source>
        <dbReference type="ARBA" id="ARBA00008535"/>
    </source>
</evidence>
<feature type="transmembrane region" description="Helical" evidence="17">
    <location>
        <begin position="379"/>
        <end position="401"/>
    </location>
</feature>
<dbReference type="Pfam" id="PF04548">
    <property type="entry name" value="AIG1"/>
    <property type="match status" value="2"/>
</dbReference>
<evidence type="ECO:0000256" key="12">
    <source>
        <dbReference type="ARBA" id="ARBA00023134"/>
    </source>
</evidence>
<evidence type="ECO:0000256" key="4">
    <source>
        <dbReference type="ARBA" id="ARBA00004555"/>
    </source>
</evidence>
<dbReference type="InterPro" id="IPR027417">
    <property type="entry name" value="P-loop_NTPase"/>
</dbReference>
<organism evidence="19 20">
    <name type="scientific">Aldrovandia affinis</name>
    <dbReference type="NCBI Taxonomy" id="143900"/>
    <lineage>
        <taxon>Eukaryota</taxon>
        <taxon>Metazoa</taxon>
        <taxon>Chordata</taxon>
        <taxon>Craniata</taxon>
        <taxon>Vertebrata</taxon>
        <taxon>Euteleostomi</taxon>
        <taxon>Actinopterygii</taxon>
        <taxon>Neopterygii</taxon>
        <taxon>Teleostei</taxon>
        <taxon>Notacanthiformes</taxon>
        <taxon>Halosauridae</taxon>
        <taxon>Aldrovandia</taxon>
    </lineage>
</organism>
<evidence type="ECO:0000256" key="8">
    <source>
        <dbReference type="ARBA" id="ARBA00022741"/>
    </source>
</evidence>
<evidence type="ECO:0000256" key="13">
    <source>
        <dbReference type="ARBA" id="ARBA00056809"/>
    </source>
</evidence>
<evidence type="ECO:0000256" key="1">
    <source>
        <dbReference type="ARBA" id="ARBA00004173"/>
    </source>
</evidence>
<dbReference type="AlphaFoldDB" id="A0AAD7RV86"/>
<feature type="transmembrane region" description="Helical" evidence="17">
    <location>
        <begin position="407"/>
        <end position="429"/>
    </location>
</feature>
<evidence type="ECO:0000256" key="14">
    <source>
        <dbReference type="ARBA" id="ARBA00073539"/>
    </source>
</evidence>
<keyword evidence="17" id="KW-1133">Transmembrane helix</keyword>
<comment type="caution">
    <text evidence="19">The sequence shown here is derived from an EMBL/GenBank/DDBJ whole genome shotgun (WGS) entry which is preliminary data.</text>
</comment>
<gene>
    <name evidence="19" type="ORF">AAFF_G00098120</name>
</gene>
<dbReference type="InterPro" id="IPR045058">
    <property type="entry name" value="GIMA/IAN/Toc"/>
</dbReference>
<dbReference type="PROSITE" id="PS51720">
    <property type="entry name" value="G_AIG1"/>
    <property type="match status" value="2"/>
</dbReference>
<feature type="region of interest" description="Disordered" evidence="16">
    <location>
        <begin position="118"/>
        <end position="142"/>
    </location>
</feature>
<evidence type="ECO:0000256" key="15">
    <source>
        <dbReference type="ARBA" id="ARBA00077278"/>
    </source>
</evidence>
<feature type="region of interest" description="Disordered" evidence="16">
    <location>
        <begin position="336"/>
        <end position="369"/>
    </location>
</feature>
<name>A0AAD7RV86_9TELE</name>
<evidence type="ECO:0000259" key="18">
    <source>
        <dbReference type="PROSITE" id="PS51720"/>
    </source>
</evidence>
<dbReference type="GO" id="GO:0005783">
    <property type="term" value="C:endoplasmic reticulum"/>
    <property type="evidence" value="ECO:0007669"/>
    <property type="project" value="UniProtKB-SubCell"/>
</dbReference>
<evidence type="ECO:0000256" key="16">
    <source>
        <dbReference type="SAM" id="MobiDB-lite"/>
    </source>
</evidence>
<keyword evidence="8" id="KW-0547">Nucleotide-binding</keyword>
<dbReference type="GO" id="GO:0005794">
    <property type="term" value="C:Golgi apparatus"/>
    <property type="evidence" value="ECO:0007669"/>
    <property type="project" value="UniProtKB-SubCell"/>
</dbReference>
<dbReference type="SUPFAM" id="SSF52540">
    <property type="entry name" value="P-loop containing nucleoside triphosphate hydrolases"/>
    <property type="match status" value="2"/>
</dbReference>
<comment type="subcellular location">
    <subcellularLocation>
        <location evidence="3">Cytoplasm</location>
        <location evidence="3">Cytosol</location>
    </subcellularLocation>
    <subcellularLocation>
        <location evidence="2">Endoplasmic reticulum</location>
    </subcellularLocation>
    <subcellularLocation>
        <location evidence="4">Golgi apparatus</location>
    </subcellularLocation>
    <subcellularLocation>
        <location evidence="1">Mitochondrion</location>
    </subcellularLocation>
</comment>
<evidence type="ECO:0000256" key="7">
    <source>
        <dbReference type="ARBA" id="ARBA00022737"/>
    </source>
</evidence>
<dbReference type="Proteomes" id="UP001221898">
    <property type="component" value="Unassembled WGS sequence"/>
</dbReference>
<feature type="compositionally biased region" description="Basic and acidic residues" evidence="16">
    <location>
        <begin position="342"/>
        <end position="369"/>
    </location>
</feature>
<evidence type="ECO:0000256" key="3">
    <source>
        <dbReference type="ARBA" id="ARBA00004514"/>
    </source>
</evidence>
<evidence type="ECO:0000256" key="6">
    <source>
        <dbReference type="ARBA" id="ARBA00022490"/>
    </source>
</evidence>
<dbReference type="CDD" id="cd01852">
    <property type="entry name" value="AIG1"/>
    <property type="match status" value="1"/>
</dbReference>
<keyword evidence="17" id="KW-0472">Membrane</keyword>
<evidence type="ECO:0000256" key="9">
    <source>
        <dbReference type="ARBA" id="ARBA00022824"/>
    </source>
</evidence>
<proteinExistence type="inferred from homology"/>
<evidence type="ECO:0000256" key="10">
    <source>
        <dbReference type="ARBA" id="ARBA00023034"/>
    </source>
</evidence>
<keyword evidence="10" id="KW-0333">Golgi apparatus</keyword>
<keyword evidence="6" id="KW-0963">Cytoplasm</keyword>
<evidence type="ECO:0000256" key="17">
    <source>
        <dbReference type="SAM" id="Phobius"/>
    </source>
</evidence>
<evidence type="ECO:0000313" key="20">
    <source>
        <dbReference type="Proteomes" id="UP001221898"/>
    </source>
</evidence>
<keyword evidence="20" id="KW-1185">Reference proteome</keyword>
<keyword evidence="9" id="KW-0256">Endoplasmic reticulum</keyword>
<comment type="function">
    <text evidence="13">Exerts an anti-apoptotic effect in the immune system and is involved in responses to infections.</text>
</comment>
<dbReference type="PANTHER" id="PTHR10903:SF170">
    <property type="entry name" value="GTPASE IMAP FAMILY MEMBER 7"/>
    <property type="match status" value="1"/>
</dbReference>
<sequence>MERCVSLCGAGAHTFLLVIQLGRFTEQEKRVMETLQELFSKRVDQYMVVLFSYGDKLRNTNIDQFISKDTNLQQLLEKCGRRYHVFNNEDKENCFQVTELLKKIDKMVEKNRGHCYTNEMRGEEGTHKPSKNYPAVSPTGPPPTPVVRDLRLVLVGLSGVGKSAAGNTILGREEFFSDISSSSVTLTSEGREREVCGRRVTVVDTPGLFNTDLSGEILREEMERSWSLCDPGPHAFLLVIQLGRFTEQEKKVMETLQELFSKRVNQYTLVLFSYGEKLRNTPIDRFISKDTNLQQLLKKCGGRYHVFNNEDMENRSQVTELLQKINKMVAANGGSYYNNERLPTENDGGHSDTNDTSSRAREKGIKNGDARKRAEGKKIAIGLVIGAATLAIVGALLGLIAGPTGAAIGAGVGAAVGAAVGAGVGLIIVSKERRLVG</sequence>
<keyword evidence="11" id="KW-0496">Mitochondrion</keyword>
<keyword evidence="17" id="KW-0812">Transmembrane</keyword>
<dbReference type="EMBL" id="JAINUG010000164">
    <property type="protein sequence ID" value="KAJ8390892.1"/>
    <property type="molecule type" value="Genomic_DNA"/>
</dbReference>
<evidence type="ECO:0000313" key="19">
    <source>
        <dbReference type="EMBL" id="KAJ8390892.1"/>
    </source>
</evidence>
<reference evidence="19" key="1">
    <citation type="journal article" date="2023" name="Science">
        <title>Genome structures resolve the early diversification of teleost fishes.</title>
        <authorList>
            <person name="Parey E."/>
            <person name="Louis A."/>
            <person name="Montfort J."/>
            <person name="Bouchez O."/>
            <person name="Roques C."/>
            <person name="Iampietro C."/>
            <person name="Lluch J."/>
            <person name="Castinel A."/>
            <person name="Donnadieu C."/>
            <person name="Desvignes T."/>
            <person name="Floi Bucao C."/>
            <person name="Jouanno E."/>
            <person name="Wen M."/>
            <person name="Mejri S."/>
            <person name="Dirks R."/>
            <person name="Jansen H."/>
            <person name="Henkel C."/>
            <person name="Chen W.J."/>
            <person name="Zahm M."/>
            <person name="Cabau C."/>
            <person name="Klopp C."/>
            <person name="Thompson A.W."/>
            <person name="Robinson-Rechavi M."/>
            <person name="Braasch I."/>
            <person name="Lecointre G."/>
            <person name="Bobe J."/>
            <person name="Postlethwait J.H."/>
            <person name="Berthelot C."/>
            <person name="Roest Crollius H."/>
            <person name="Guiguen Y."/>
        </authorList>
    </citation>
    <scope>NUCLEOTIDE SEQUENCE</scope>
    <source>
        <strain evidence="19">NC1722</strain>
    </source>
</reference>
<evidence type="ECO:0000256" key="11">
    <source>
        <dbReference type="ARBA" id="ARBA00023128"/>
    </source>
</evidence>
<protein>
    <recommendedName>
        <fullName evidence="14">GTPase IMAP family member 8</fullName>
    </recommendedName>
    <alternativeName>
        <fullName evidence="15">Immune-associated nucleotide-binding protein 9</fullName>
    </alternativeName>
</protein>
<keyword evidence="12" id="KW-0342">GTP-binding</keyword>
<dbReference type="GO" id="GO:0005739">
    <property type="term" value="C:mitochondrion"/>
    <property type="evidence" value="ECO:0007669"/>
    <property type="project" value="UniProtKB-SubCell"/>
</dbReference>
<evidence type="ECO:0000256" key="2">
    <source>
        <dbReference type="ARBA" id="ARBA00004240"/>
    </source>
</evidence>